<comment type="caution">
    <text evidence="1">The sequence shown here is derived from an EMBL/GenBank/DDBJ whole genome shotgun (WGS) entry which is preliminary data.</text>
</comment>
<proteinExistence type="predicted"/>
<dbReference type="Proteomes" id="UP001501183">
    <property type="component" value="Unassembled WGS sequence"/>
</dbReference>
<organism evidence="1 2">
    <name type="scientific">Rhodococcus olei</name>
    <dbReference type="NCBI Taxonomy" id="2161675"/>
    <lineage>
        <taxon>Bacteria</taxon>
        <taxon>Bacillati</taxon>
        <taxon>Actinomycetota</taxon>
        <taxon>Actinomycetes</taxon>
        <taxon>Mycobacteriales</taxon>
        <taxon>Nocardiaceae</taxon>
        <taxon>Rhodococcus</taxon>
    </lineage>
</organism>
<reference evidence="2" key="1">
    <citation type="journal article" date="2019" name="Int. J. Syst. Evol. Microbiol.">
        <title>The Global Catalogue of Microorganisms (GCM) 10K type strain sequencing project: providing services to taxonomists for standard genome sequencing and annotation.</title>
        <authorList>
            <consortium name="The Broad Institute Genomics Platform"/>
            <consortium name="The Broad Institute Genome Sequencing Center for Infectious Disease"/>
            <person name="Wu L."/>
            <person name="Ma J."/>
        </authorList>
    </citation>
    <scope>NUCLEOTIDE SEQUENCE [LARGE SCALE GENOMIC DNA]</scope>
    <source>
        <strain evidence="2">JCM 32206</strain>
    </source>
</reference>
<sequence>MTIHVLACGGPEVPTPLAALPVVTAPAVPAKPDFDELLPLLDAAGPDVAGPRLVVVGDDGALAATLTRLMRSERLHVEVAYVSAEPTPATRLYGLPVAQRAARLAVDGSASPLPLIRDDSGTALVGEATITGPDGGPLVGEAYADSERVFSGEIPRLRVTPTLDLPGVRASAGRRLLRTRWLPARAVQLGAVGAVVTRDGVTTPRALKRCSFYRDTREWLLVR</sequence>
<dbReference type="EMBL" id="BAABFB010000063">
    <property type="protein sequence ID" value="GAA4485788.1"/>
    <property type="molecule type" value="Genomic_DNA"/>
</dbReference>
<evidence type="ECO:0000313" key="1">
    <source>
        <dbReference type="EMBL" id="GAA4485788.1"/>
    </source>
</evidence>
<evidence type="ECO:0000313" key="2">
    <source>
        <dbReference type="Proteomes" id="UP001501183"/>
    </source>
</evidence>
<protein>
    <recommendedName>
        <fullName evidence="3">Peptidase M50</fullName>
    </recommendedName>
</protein>
<evidence type="ECO:0008006" key="3">
    <source>
        <dbReference type="Google" id="ProtNLM"/>
    </source>
</evidence>
<name>A0ABP8PF90_9NOCA</name>
<accession>A0ABP8PF90</accession>
<keyword evidence="2" id="KW-1185">Reference proteome</keyword>
<gene>
    <name evidence="1" type="ORF">GCM10023094_41160</name>
</gene>